<reference evidence="1" key="1">
    <citation type="submission" date="2018-07" db="EMBL/GenBank/DDBJ databases">
        <authorList>
            <person name="Quirk P.G."/>
            <person name="Krulwich T.A."/>
        </authorList>
    </citation>
    <scope>NUCLEOTIDE SEQUENCE</scope>
</reference>
<name>A0A380TKT0_9ZZZZ</name>
<sequence length="62" mass="6833">MQRPDRAIHARARLSLHNSLNRVHFHHKQDAPSVCASALGRGASSQSGDQVLALRYLSVSAW</sequence>
<dbReference type="EMBL" id="UIDG01000577">
    <property type="protein sequence ID" value="SUS08274.1"/>
    <property type="molecule type" value="Genomic_DNA"/>
</dbReference>
<organism evidence="1">
    <name type="scientific">metagenome</name>
    <dbReference type="NCBI Taxonomy" id="256318"/>
    <lineage>
        <taxon>unclassified sequences</taxon>
        <taxon>metagenomes</taxon>
    </lineage>
</organism>
<evidence type="ECO:0000313" key="1">
    <source>
        <dbReference type="EMBL" id="SUS08274.1"/>
    </source>
</evidence>
<protein>
    <submittedName>
        <fullName evidence="1">Uncharacterized protein</fullName>
    </submittedName>
</protein>
<gene>
    <name evidence="1" type="ORF">DF3PB_6180003</name>
</gene>
<accession>A0A380TKT0</accession>
<dbReference type="AlphaFoldDB" id="A0A380TKT0"/>
<proteinExistence type="predicted"/>